<dbReference type="RefSeq" id="WP_276269597.1">
    <property type="nucleotide sequence ID" value="NZ_JARJLM010000732.1"/>
</dbReference>
<dbReference type="Gene3D" id="3.20.20.70">
    <property type="entry name" value="Aldolase class I"/>
    <property type="match status" value="1"/>
</dbReference>
<evidence type="ECO:0000313" key="11">
    <source>
        <dbReference type="Proteomes" id="UP001216674"/>
    </source>
</evidence>
<protein>
    <recommendedName>
        <fullName evidence="8">Propionate 3-nitronate monooxygenase</fullName>
    </recommendedName>
</protein>
<evidence type="ECO:0000256" key="9">
    <source>
        <dbReference type="ARBA" id="ARBA00049401"/>
    </source>
</evidence>
<gene>
    <name evidence="10" type="ORF">P3W85_44970</name>
</gene>
<evidence type="ECO:0000256" key="7">
    <source>
        <dbReference type="ARBA" id="ARBA00023033"/>
    </source>
</evidence>
<evidence type="ECO:0000313" key="10">
    <source>
        <dbReference type="EMBL" id="MDF3840029.1"/>
    </source>
</evidence>
<reference evidence="10 11" key="1">
    <citation type="submission" date="2023-03" db="EMBL/GenBank/DDBJ databases">
        <title>Draft assemblies of triclosan tolerant bacteria isolated from returned activated sludge.</title>
        <authorList>
            <person name="Van Hamelsveld S."/>
        </authorList>
    </citation>
    <scope>NUCLEOTIDE SEQUENCE [LARGE SCALE GENOMIC DNA]</scope>
    <source>
        <strain evidence="10 11">GW210010_S58</strain>
    </source>
</reference>
<name>A0ABT6B572_9BURK</name>
<evidence type="ECO:0000256" key="8">
    <source>
        <dbReference type="ARBA" id="ARBA00031155"/>
    </source>
</evidence>
<dbReference type="InterPro" id="IPR013785">
    <property type="entry name" value="Aldolase_TIM"/>
</dbReference>
<accession>A0ABT6B572</accession>
<dbReference type="CDD" id="cd04730">
    <property type="entry name" value="NPD_like"/>
    <property type="match status" value="1"/>
</dbReference>
<evidence type="ECO:0000256" key="3">
    <source>
        <dbReference type="ARBA" id="ARBA00022575"/>
    </source>
</evidence>
<dbReference type="Pfam" id="PF03060">
    <property type="entry name" value="NMO"/>
    <property type="match status" value="1"/>
</dbReference>
<dbReference type="GO" id="GO:0004497">
    <property type="term" value="F:monooxygenase activity"/>
    <property type="evidence" value="ECO:0007669"/>
    <property type="project" value="UniProtKB-KW"/>
</dbReference>
<comment type="similarity">
    <text evidence="2">Belongs to the nitronate monooxygenase family. NMO class I subfamily.</text>
</comment>
<dbReference type="Proteomes" id="UP001216674">
    <property type="component" value="Unassembled WGS sequence"/>
</dbReference>
<dbReference type="InterPro" id="IPR004136">
    <property type="entry name" value="NMO"/>
</dbReference>
<sequence>MRTLPSRLPLVQAPMVGSLSPLAIAVSEAGGLGSLACAALSPAQVREQIGAIRAQTSAPFNVNFFCHTRPAPDDEAQAKWQALLAPYYKEAGLDLSAARTGPGRAPFDEAMCGVIEETRPAVVSFHFGLPDETLLARVRHTGAMIVSSATTVEEARWLEERGVDAIIAQGVEAGGHRGMFLTKDIHAQPGLFALLPQIVDAVSLPVIAAGAIADGRGIAAAFALGASAVQIGTAYMLTPQAGRSGIHRAALRAARDDMTRLTNLYTGRPARGLMTRFMREQGPMNETAPAFPMATGAVDPLRAAFENEGNGDFSVLWSGEAAALAREEDAGALTRQLWEDALKCASSLPSSMASCV</sequence>
<evidence type="ECO:0000256" key="4">
    <source>
        <dbReference type="ARBA" id="ARBA00022630"/>
    </source>
</evidence>
<evidence type="ECO:0000256" key="5">
    <source>
        <dbReference type="ARBA" id="ARBA00022643"/>
    </source>
</evidence>
<keyword evidence="7 10" id="KW-0503">Monooxygenase</keyword>
<evidence type="ECO:0000256" key="2">
    <source>
        <dbReference type="ARBA" id="ARBA00009881"/>
    </source>
</evidence>
<comment type="catalytic activity">
    <reaction evidence="9">
        <text>3 propionate 3-nitronate + 3 O2 + H2O = 3 3-oxopropanoate + 2 nitrate + nitrite + H2O2 + 3 H(+)</text>
        <dbReference type="Rhea" id="RHEA:57332"/>
        <dbReference type="ChEBI" id="CHEBI:15377"/>
        <dbReference type="ChEBI" id="CHEBI:15378"/>
        <dbReference type="ChEBI" id="CHEBI:15379"/>
        <dbReference type="ChEBI" id="CHEBI:16240"/>
        <dbReference type="ChEBI" id="CHEBI:16301"/>
        <dbReference type="ChEBI" id="CHEBI:17632"/>
        <dbReference type="ChEBI" id="CHEBI:33190"/>
        <dbReference type="ChEBI" id="CHEBI:136067"/>
    </reaction>
</comment>
<keyword evidence="5" id="KW-0288">FMN</keyword>
<dbReference type="EMBL" id="JARJLM010000732">
    <property type="protein sequence ID" value="MDF3840029.1"/>
    <property type="molecule type" value="Genomic_DNA"/>
</dbReference>
<evidence type="ECO:0000256" key="6">
    <source>
        <dbReference type="ARBA" id="ARBA00023002"/>
    </source>
</evidence>
<keyword evidence="3" id="KW-0216">Detoxification</keyword>
<evidence type="ECO:0000256" key="1">
    <source>
        <dbReference type="ARBA" id="ARBA00001917"/>
    </source>
</evidence>
<keyword evidence="4" id="KW-0285">Flavoprotein</keyword>
<proteinExistence type="inferred from homology"/>
<keyword evidence="11" id="KW-1185">Reference proteome</keyword>
<dbReference type="PANTHER" id="PTHR42747">
    <property type="entry name" value="NITRONATE MONOOXYGENASE-RELATED"/>
    <property type="match status" value="1"/>
</dbReference>
<dbReference type="PANTHER" id="PTHR42747:SF3">
    <property type="entry name" value="NITRONATE MONOOXYGENASE-RELATED"/>
    <property type="match status" value="1"/>
</dbReference>
<comment type="cofactor">
    <cofactor evidence="1">
        <name>FMN</name>
        <dbReference type="ChEBI" id="CHEBI:58210"/>
    </cofactor>
</comment>
<dbReference type="SUPFAM" id="SSF51412">
    <property type="entry name" value="Inosine monophosphate dehydrogenase (IMPDH)"/>
    <property type="match status" value="1"/>
</dbReference>
<keyword evidence="6" id="KW-0560">Oxidoreductase</keyword>
<comment type="caution">
    <text evidence="10">The sequence shown here is derived from an EMBL/GenBank/DDBJ whole genome shotgun (WGS) entry which is preliminary data.</text>
</comment>
<organism evidence="10 11">
    <name type="scientific">Cupriavidus basilensis</name>
    <dbReference type="NCBI Taxonomy" id="68895"/>
    <lineage>
        <taxon>Bacteria</taxon>
        <taxon>Pseudomonadati</taxon>
        <taxon>Pseudomonadota</taxon>
        <taxon>Betaproteobacteria</taxon>
        <taxon>Burkholderiales</taxon>
        <taxon>Burkholderiaceae</taxon>
        <taxon>Cupriavidus</taxon>
    </lineage>
</organism>